<dbReference type="InterPro" id="IPR000515">
    <property type="entry name" value="MetI-like"/>
</dbReference>
<sequence>MPTRLLDTLLVLAVGLLAWQGVHWLAPDAVTSPAGTVARAAEMLASPRFWPHAGETAWAFALSLVFAIGGGLAIGLPLGLHRFSAEVGEPILVSLYSLPKITLYPVILLVFGLGLSAKVAFGTIHGLVPVAIFAMNGVLALPPVYARAARALRLSRWRTLAAVLAPAAVPEIVTGVRIGFSVTLLGVFIGEMFSSQRGLGFLLMNAIGLHDVPTMLAIILMVGAFAVTANAALLALEHRLHHRPA</sequence>
<proteinExistence type="inferred from homology"/>
<feature type="transmembrane region" description="Helical" evidence="7">
    <location>
        <begin position="160"/>
        <end position="193"/>
    </location>
</feature>
<evidence type="ECO:0000256" key="7">
    <source>
        <dbReference type="RuleBase" id="RU363032"/>
    </source>
</evidence>
<feature type="transmembrane region" description="Helical" evidence="7">
    <location>
        <begin position="213"/>
        <end position="236"/>
    </location>
</feature>
<dbReference type="Proteomes" id="UP000438991">
    <property type="component" value="Unassembled WGS sequence"/>
</dbReference>
<keyword evidence="4 7" id="KW-0812">Transmembrane</keyword>
<dbReference type="OrthoDB" id="8138334at2"/>
<organism evidence="10 11">
    <name type="scientific">Rhodoplanes serenus</name>
    <dbReference type="NCBI Taxonomy" id="200615"/>
    <lineage>
        <taxon>Bacteria</taxon>
        <taxon>Pseudomonadati</taxon>
        <taxon>Pseudomonadota</taxon>
        <taxon>Alphaproteobacteria</taxon>
        <taxon>Hyphomicrobiales</taxon>
        <taxon>Nitrobacteraceae</taxon>
        <taxon>Rhodoplanes</taxon>
    </lineage>
</organism>
<feature type="transmembrane region" description="Helical" evidence="7">
    <location>
        <begin position="56"/>
        <end position="80"/>
    </location>
</feature>
<comment type="similarity">
    <text evidence="7">Belongs to the binding-protein-dependent transport system permease family.</text>
</comment>
<comment type="caution">
    <text evidence="10">The sequence shown here is derived from an EMBL/GenBank/DDBJ whole genome shotgun (WGS) entry which is preliminary data.</text>
</comment>
<dbReference type="SUPFAM" id="SSF161098">
    <property type="entry name" value="MetI-like"/>
    <property type="match status" value="1"/>
</dbReference>
<dbReference type="AlphaFoldDB" id="A0A447CPR3"/>
<dbReference type="InterPro" id="IPR035906">
    <property type="entry name" value="MetI-like_sf"/>
</dbReference>
<keyword evidence="3" id="KW-1003">Cell membrane</keyword>
<keyword evidence="2 7" id="KW-0813">Transport</keyword>
<dbReference type="PANTHER" id="PTHR30151:SF0">
    <property type="entry name" value="ABC TRANSPORTER PERMEASE PROTEIN MJ0413-RELATED"/>
    <property type="match status" value="1"/>
</dbReference>
<dbReference type="Proteomes" id="UP000289200">
    <property type="component" value="Unassembled WGS sequence"/>
</dbReference>
<feature type="domain" description="ABC transmembrane type-1" evidence="8">
    <location>
        <begin position="53"/>
        <end position="231"/>
    </location>
</feature>
<dbReference type="RefSeq" id="WP_129607363.1">
    <property type="nucleotide sequence ID" value="NZ_UWOC01000016.1"/>
</dbReference>
<dbReference type="Pfam" id="PF00528">
    <property type="entry name" value="BPD_transp_1"/>
    <property type="match status" value="1"/>
</dbReference>
<evidence type="ECO:0000256" key="1">
    <source>
        <dbReference type="ARBA" id="ARBA00004651"/>
    </source>
</evidence>
<dbReference type="GO" id="GO:0055085">
    <property type="term" value="P:transmembrane transport"/>
    <property type="evidence" value="ECO:0007669"/>
    <property type="project" value="InterPro"/>
</dbReference>
<reference evidence="9 12" key="3">
    <citation type="submission" date="2019-11" db="EMBL/GenBank/DDBJ databases">
        <title>Whole-genome sequence of Rhodoplanes serenus DSM 18633, type strain.</title>
        <authorList>
            <person name="Kyndt J.A."/>
            <person name="Meyer T.E."/>
        </authorList>
    </citation>
    <scope>NUCLEOTIDE SEQUENCE [LARGE SCALE GENOMIC DNA]</scope>
    <source>
        <strain evidence="9 12">DSM 18633</strain>
    </source>
</reference>
<evidence type="ECO:0000256" key="6">
    <source>
        <dbReference type="ARBA" id="ARBA00023136"/>
    </source>
</evidence>
<evidence type="ECO:0000313" key="10">
    <source>
        <dbReference type="EMBL" id="VCU07182.1"/>
    </source>
</evidence>
<dbReference type="PROSITE" id="PS50928">
    <property type="entry name" value="ABC_TM1"/>
    <property type="match status" value="1"/>
</dbReference>
<evidence type="ECO:0000313" key="9">
    <source>
        <dbReference type="EMBL" id="MTW16427.1"/>
    </source>
</evidence>
<dbReference type="PANTHER" id="PTHR30151">
    <property type="entry name" value="ALKANE SULFONATE ABC TRANSPORTER-RELATED, MEMBRANE SUBUNIT"/>
    <property type="match status" value="1"/>
</dbReference>
<reference evidence="10" key="1">
    <citation type="submission" date="2018-10" db="EMBL/GenBank/DDBJ databases">
        <authorList>
            <person name="Peiro R."/>
            <person name="Begona"/>
            <person name="Cbmso G."/>
            <person name="Lopez M."/>
            <person name="Gonzalez S."/>
            <person name="Sacristan E."/>
            <person name="Castillo E."/>
        </authorList>
    </citation>
    <scope>NUCLEOTIDE SEQUENCE</scope>
    <source>
        <strain evidence="10">Rhod_genome</strain>
    </source>
</reference>
<name>A0A447CPR3_9BRAD</name>
<dbReference type="EMBL" id="WNKV01000006">
    <property type="protein sequence ID" value="MTW16427.1"/>
    <property type="molecule type" value="Genomic_DNA"/>
</dbReference>
<evidence type="ECO:0000259" key="8">
    <source>
        <dbReference type="PROSITE" id="PS50928"/>
    </source>
</evidence>
<evidence type="ECO:0000256" key="3">
    <source>
        <dbReference type="ARBA" id="ARBA00022475"/>
    </source>
</evidence>
<feature type="transmembrane region" description="Helical" evidence="7">
    <location>
        <begin position="101"/>
        <end position="121"/>
    </location>
</feature>
<evidence type="ECO:0000313" key="11">
    <source>
        <dbReference type="Proteomes" id="UP000289200"/>
    </source>
</evidence>
<gene>
    <name evidence="10" type="primary">ribX_1</name>
    <name evidence="9" type="ORF">GJ689_09405</name>
    <name evidence="10" type="ORF">RHODGE_RHODGE_00287</name>
</gene>
<dbReference type="Gene3D" id="1.10.3720.10">
    <property type="entry name" value="MetI-like"/>
    <property type="match status" value="1"/>
</dbReference>
<evidence type="ECO:0000256" key="5">
    <source>
        <dbReference type="ARBA" id="ARBA00022989"/>
    </source>
</evidence>
<dbReference type="EMBL" id="UWOC01000016">
    <property type="protein sequence ID" value="VCU07182.1"/>
    <property type="molecule type" value="Genomic_DNA"/>
</dbReference>
<keyword evidence="6 7" id="KW-0472">Membrane</keyword>
<reference evidence="11" key="2">
    <citation type="submission" date="2018-10" db="EMBL/GenBank/DDBJ databases">
        <authorList>
            <person name="Peiro R."/>
            <person name="Begona"/>
            <person name="Cbmso G."/>
            <person name="Lopez M."/>
            <person name="Gonzalez S."/>
            <person name="Sacristan E."/>
            <person name="Castillo E."/>
        </authorList>
    </citation>
    <scope>NUCLEOTIDE SEQUENCE [LARGE SCALE GENOMIC DNA]</scope>
</reference>
<dbReference type="GO" id="GO:0005886">
    <property type="term" value="C:plasma membrane"/>
    <property type="evidence" value="ECO:0007669"/>
    <property type="project" value="UniProtKB-SubCell"/>
</dbReference>
<keyword evidence="11" id="KW-1185">Reference proteome</keyword>
<keyword evidence="5 7" id="KW-1133">Transmembrane helix</keyword>
<evidence type="ECO:0000313" key="12">
    <source>
        <dbReference type="Proteomes" id="UP000438991"/>
    </source>
</evidence>
<feature type="transmembrane region" description="Helical" evidence="7">
    <location>
        <begin position="127"/>
        <end position="148"/>
    </location>
</feature>
<comment type="subcellular location">
    <subcellularLocation>
        <location evidence="1 7">Cell membrane</location>
        <topology evidence="1 7">Multi-pass membrane protein</topology>
    </subcellularLocation>
</comment>
<evidence type="ECO:0000256" key="2">
    <source>
        <dbReference type="ARBA" id="ARBA00022448"/>
    </source>
</evidence>
<accession>A0A447CPR3</accession>
<protein>
    <submittedName>
        <fullName evidence="9">ABC transporter permease subunit</fullName>
    </submittedName>
    <submittedName>
        <fullName evidence="10">Riboflavin transport system permease protein RibX</fullName>
    </submittedName>
</protein>
<evidence type="ECO:0000256" key="4">
    <source>
        <dbReference type="ARBA" id="ARBA00022692"/>
    </source>
</evidence>